<dbReference type="KEGG" id="emi:Emin_1549"/>
<dbReference type="PANTHER" id="PTHR36394">
    <property type="entry name" value="OS01G0277700 PROTEIN"/>
    <property type="match status" value="1"/>
</dbReference>
<feature type="transmembrane region" description="Helical" evidence="1">
    <location>
        <begin position="83"/>
        <end position="100"/>
    </location>
</feature>
<name>B2KEZ9_ELUMP</name>
<sequence length="222" mass="24321">MQSNVLIVLTAVGLGLTHTILAPNHYLPFIAIAKARNWTLPKTLFITFLCSSGHIIGSLIIAVIAVLFGVAASKIEIIDGYRANIAAWGLILFGLIYFLYGVKAARHNHSCCEHIHTKKDDIKSLTPFILFMLFLFAPCEAFIPIMMIPAIENIPMLTVAVALAFGITTMITMVVAVGLGYKGVELLPFKKWERYGHMIAGAVILICGILVEVLGHVHHHVH</sequence>
<dbReference type="RefSeq" id="WP_012415709.1">
    <property type="nucleotide sequence ID" value="NC_010644.1"/>
</dbReference>
<feature type="transmembrane region" description="Helical" evidence="1">
    <location>
        <begin position="199"/>
        <end position="217"/>
    </location>
</feature>
<proteinExistence type="predicted"/>
<feature type="transmembrane region" description="Helical" evidence="1">
    <location>
        <begin position="157"/>
        <end position="179"/>
    </location>
</feature>
<evidence type="ECO:0008006" key="4">
    <source>
        <dbReference type="Google" id="ProtNLM"/>
    </source>
</evidence>
<accession>B2KEZ9</accession>
<dbReference type="PANTHER" id="PTHR36394:SF1">
    <property type="entry name" value="OS01G0277700 PROTEIN"/>
    <property type="match status" value="1"/>
</dbReference>
<organism evidence="2 3">
    <name type="scientific">Elusimicrobium minutum (strain Pei191)</name>
    <dbReference type="NCBI Taxonomy" id="445932"/>
    <lineage>
        <taxon>Bacteria</taxon>
        <taxon>Pseudomonadati</taxon>
        <taxon>Elusimicrobiota</taxon>
        <taxon>Elusimicrobia</taxon>
        <taxon>Elusimicrobiales</taxon>
        <taxon>Elusimicrobiaceae</taxon>
        <taxon>Elusimicrobium</taxon>
    </lineage>
</organism>
<keyword evidence="1" id="KW-1133">Transmembrane helix</keyword>
<protein>
    <recommendedName>
        <fullName evidence="4">Urease accessory protein UreH-like transmembrane domain-containing protein</fullName>
    </recommendedName>
</protein>
<dbReference type="AlphaFoldDB" id="B2KEZ9"/>
<reference evidence="2 3" key="1">
    <citation type="journal article" date="2009" name="Appl. Environ. Microbiol.">
        <title>Genomic analysis of 'Elusimicrobium minutum,' the first cultivated representative of the phylum 'Elusimicrobia' (formerly termite group 1).</title>
        <authorList>
            <person name="Herlemann D.P.R."/>
            <person name="Geissinger O."/>
            <person name="Ikeda-Ohtsubo W."/>
            <person name="Kunin V."/>
            <person name="Sun H."/>
            <person name="Lapidus A."/>
            <person name="Hugenholtz P."/>
            <person name="Brune A."/>
        </authorList>
    </citation>
    <scope>NUCLEOTIDE SEQUENCE [LARGE SCALE GENOMIC DNA]</scope>
    <source>
        <strain evidence="2 3">Pei191</strain>
    </source>
</reference>
<feature type="transmembrane region" description="Helical" evidence="1">
    <location>
        <begin position="45"/>
        <end position="71"/>
    </location>
</feature>
<dbReference type="Proteomes" id="UP000001029">
    <property type="component" value="Chromosome"/>
</dbReference>
<evidence type="ECO:0000313" key="3">
    <source>
        <dbReference type="Proteomes" id="UP000001029"/>
    </source>
</evidence>
<keyword evidence="1" id="KW-0812">Transmembrane</keyword>
<keyword evidence="1" id="KW-0472">Membrane</keyword>
<dbReference type="EMBL" id="CP001055">
    <property type="protein sequence ID" value="ACC99095.1"/>
    <property type="molecule type" value="Genomic_DNA"/>
</dbReference>
<dbReference type="OrthoDB" id="9782403at2"/>
<gene>
    <name evidence="2" type="ordered locus">Emin_1549</name>
</gene>
<dbReference type="STRING" id="445932.Emin_1549"/>
<evidence type="ECO:0000256" key="1">
    <source>
        <dbReference type="SAM" id="Phobius"/>
    </source>
</evidence>
<dbReference type="HOGENOM" id="CLU_094881_0_0_0"/>
<keyword evidence="3" id="KW-1185">Reference proteome</keyword>
<feature type="transmembrane region" description="Helical" evidence="1">
    <location>
        <begin position="128"/>
        <end position="150"/>
    </location>
</feature>
<evidence type="ECO:0000313" key="2">
    <source>
        <dbReference type="EMBL" id="ACC99095.1"/>
    </source>
</evidence>